<evidence type="ECO:0000256" key="1">
    <source>
        <dbReference type="SAM" id="MobiDB-lite"/>
    </source>
</evidence>
<feature type="transmembrane region" description="Helical" evidence="2">
    <location>
        <begin position="69"/>
        <end position="88"/>
    </location>
</feature>
<dbReference type="EMBL" id="BAABAT010000044">
    <property type="protein sequence ID" value="GAA4261108.1"/>
    <property type="molecule type" value="Genomic_DNA"/>
</dbReference>
<comment type="caution">
    <text evidence="3">The sequence shown here is derived from an EMBL/GenBank/DDBJ whole genome shotgun (WGS) entry which is preliminary data.</text>
</comment>
<protein>
    <recommendedName>
        <fullName evidence="5">SLATT domain-containing protein</fullName>
    </recommendedName>
</protein>
<evidence type="ECO:0000313" key="4">
    <source>
        <dbReference type="Proteomes" id="UP001500620"/>
    </source>
</evidence>
<reference evidence="4" key="1">
    <citation type="journal article" date="2019" name="Int. J. Syst. Evol. Microbiol.">
        <title>The Global Catalogue of Microorganisms (GCM) 10K type strain sequencing project: providing services to taxonomists for standard genome sequencing and annotation.</title>
        <authorList>
            <consortium name="The Broad Institute Genomics Platform"/>
            <consortium name="The Broad Institute Genome Sequencing Center for Infectious Disease"/>
            <person name="Wu L."/>
            <person name="Ma J."/>
        </authorList>
    </citation>
    <scope>NUCLEOTIDE SEQUENCE [LARGE SCALE GENOMIC DNA]</scope>
    <source>
        <strain evidence="4">JCM 17441</strain>
    </source>
</reference>
<gene>
    <name evidence="3" type="ORF">GCM10022255_092440</name>
</gene>
<evidence type="ECO:0008006" key="5">
    <source>
        <dbReference type="Google" id="ProtNLM"/>
    </source>
</evidence>
<keyword evidence="2" id="KW-1133">Transmembrane helix</keyword>
<keyword evidence="2" id="KW-0472">Membrane</keyword>
<evidence type="ECO:0000256" key="2">
    <source>
        <dbReference type="SAM" id="Phobius"/>
    </source>
</evidence>
<name>A0ABP8DPG7_9ACTN</name>
<dbReference type="Proteomes" id="UP001500620">
    <property type="component" value="Unassembled WGS sequence"/>
</dbReference>
<dbReference type="RefSeq" id="WP_345138012.1">
    <property type="nucleotide sequence ID" value="NZ_BAABAT010000044.1"/>
</dbReference>
<proteinExistence type="predicted"/>
<keyword evidence="2" id="KW-0812">Transmembrane</keyword>
<organism evidence="3 4">
    <name type="scientific">Dactylosporangium darangshiense</name>
    <dbReference type="NCBI Taxonomy" id="579108"/>
    <lineage>
        <taxon>Bacteria</taxon>
        <taxon>Bacillati</taxon>
        <taxon>Actinomycetota</taxon>
        <taxon>Actinomycetes</taxon>
        <taxon>Micromonosporales</taxon>
        <taxon>Micromonosporaceae</taxon>
        <taxon>Dactylosporangium</taxon>
    </lineage>
</organism>
<evidence type="ECO:0000313" key="3">
    <source>
        <dbReference type="EMBL" id="GAA4261108.1"/>
    </source>
</evidence>
<keyword evidence="4" id="KW-1185">Reference proteome</keyword>
<feature type="transmembrane region" description="Helical" evidence="2">
    <location>
        <begin position="94"/>
        <end position="117"/>
    </location>
</feature>
<sequence>MSAIAPQLREASSVAERAAAERQHGESNGPGTDTEIIGGLQFVAETLSHAAGLLDSSPVPPRRSMIESAVLMGGWVISCTAVLLAVPHPAQPSVLAVTLAGGGILATLLASAVSAVWNRRSARAVAAAEANYDIHAAIDDLRTRISACAAALEPHRNDVHLDVGRWIERAQTWLDVVDTAASEA</sequence>
<feature type="region of interest" description="Disordered" evidence="1">
    <location>
        <begin position="1"/>
        <end position="33"/>
    </location>
</feature>
<accession>A0ABP8DPG7</accession>